<evidence type="ECO:0000256" key="5">
    <source>
        <dbReference type="ARBA" id="ARBA00022692"/>
    </source>
</evidence>
<evidence type="ECO:0000256" key="8">
    <source>
        <dbReference type="ARBA" id="ARBA00022777"/>
    </source>
</evidence>
<keyword evidence="7" id="KW-0547">Nucleotide-binding</keyword>
<reference evidence="17 18" key="1">
    <citation type="submission" date="2020-08" db="EMBL/GenBank/DDBJ databases">
        <authorList>
            <person name="Hejnol A."/>
        </authorList>
    </citation>
    <scope>NUCLEOTIDE SEQUENCE [LARGE SCALE GENOMIC DNA]</scope>
</reference>
<evidence type="ECO:0000313" key="17">
    <source>
        <dbReference type="EMBL" id="CAD5114866.1"/>
    </source>
</evidence>
<dbReference type="GO" id="GO:1990604">
    <property type="term" value="C:IRE1-TRAF2-ASK1 complex"/>
    <property type="evidence" value="ECO:0007669"/>
    <property type="project" value="TreeGrafter"/>
</dbReference>
<dbReference type="PROSITE" id="PS50011">
    <property type="entry name" value="PROTEIN_KINASE_DOM"/>
    <property type="match status" value="1"/>
</dbReference>
<keyword evidence="10 13" id="KW-1133">Transmembrane helix</keyword>
<dbReference type="InterPro" id="IPR002372">
    <property type="entry name" value="PQQ_rpt_dom"/>
</dbReference>
<dbReference type="GO" id="GO:0051082">
    <property type="term" value="F:unfolded protein binding"/>
    <property type="evidence" value="ECO:0007669"/>
    <property type="project" value="TreeGrafter"/>
</dbReference>
<dbReference type="CDD" id="cd10422">
    <property type="entry name" value="RNase_Ire1"/>
    <property type="match status" value="1"/>
</dbReference>
<evidence type="ECO:0000256" key="13">
    <source>
        <dbReference type="SAM" id="Phobius"/>
    </source>
</evidence>
<dbReference type="GO" id="GO:0006397">
    <property type="term" value="P:mRNA processing"/>
    <property type="evidence" value="ECO:0007669"/>
    <property type="project" value="InterPro"/>
</dbReference>
<dbReference type="SUPFAM" id="SSF56112">
    <property type="entry name" value="Protein kinase-like (PK-like)"/>
    <property type="match status" value="1"/>
</dbReference>
<keyword evidence="6 14" id="KW-0732">Signal</keyword>
<dbReference type="InterPro" id="IPR045133">
    <property type="entry name" value="IRE1/2-like"/>
</dbReference>
<dbReference type="SMART" id="SM00220">
    <property type="entry name" value="S_TKc"/>
    <property type="match status" value="1"/>
</dbReference>
<feature type="transmembrane region" description="Helical" evidence="13">
    <location>
        <begin position="811"/>
        <end position="829"/>
    </location>
</feature>
<keyword evidence="5 13" id="KW-0812">Transmembrane</keyword>
<dbReference type="Gene3D" id="1.20.1440.180">
    <property type="entry name" value="KEN domain"/>
    <property type="match status" value="1"/>
</dbReference>
<evidence type="ECO:0000256" key="14">
    <source>
        <dbReference type="SAM" id="SignalP"/>
    </source>
</evidence>
<dbReference type="InterPro" id="IPR000719">
    <property type="entry name" value="Prot_kinase_dom"/>
</dbReference>
<dbReference type="SUPFAM" id="SSF50998">
    <property type="entry name" value="Quinoprotein alcohol dehydrogenase-like"/>
    <property type="match status" value="1"/>
</dbReference>
<evidence type="ECO:0000256" key="1">
    <source>
        <dbReference type="ARBA" id="ARBA00004479"/>
    </source>
</evidence>
<feature type="transmembrane region" description="Helical" evidence="13">
    <location>
        <begin position="405"/>
        <end position="428"/>
    </location>
</feature>
<keyword evidence="4" id="KW-0808">Transferase</keyword>
<feature type="compositionally biased region" description="Low complexity" evidence="12">
    <location>
        <begin position="452"/>
        <end position="466"/>
    </location>
</feature>
<keyword evidence="11 13" id="KW-0472">Membrane</keyword>
<dbReference type="PROSITE" id="PS51392">
    <property type="entry name" value="KEN"/>
    <property type="match status" value="1"/>
</dbReference>
<dbReference type="EMBL" id="CAJFCJ010000005">
    <property type="protein sequence ID" value="CAD5114866.1"/>
    <property type="molecule type" value="Genomic_DNA"/>
</dbReference>
<dbReference type="InterPro" id="IPR010513">
    <property type="entry name" value="KEN_dom"/>
</dbReference>
<dbReference type="CDD" id="cd13982">
    <property type="entry name" value="STKc_IRE1"/>
    <property type="match status" value="1"/>
</dbReference>
<name>A0A7I8VER8_9ANNE</name>
<evidence type="ECO:0000256" key="6">
    <source>
        <dbReference type="ARBA" id="ARBA00022729"/>
    </source>
</evidence>
<dbReference type="InterPro" id="IPR011047">
    <property type="entry name" value="Quinoprotein_ADH-like_sf"/>
</dbReference>
<organism evidence="17 18">
    <name type="scientific">Dimorphilus gyrociliatus</name>
    <dbReference type="NCBI Taxonomy" id="2664684"/>
    <lineage>
        <taxon>Eukaryota</taxon>
        <taxon>Metazoa</taxon>
        <taxon>Spiralia</taxon>
        <taxon>Lophotrochozoa</taxon>
        <taxon>Annelida</taxon>
        <taxon>Polychaeta</taxon>
        <taxon>Polychaeta incertae sedis</taxon>
        <taxon>Dinophilidae</taxon>
        <taxon>Dimorphilus</taxon>
    </lineage>
</organism>
<dbReference type="Pfam" id="PF13360">
    <property type="entry name" value="PQQ_2"/>
    <property type="match status" value="1"/>
</dbReference>
<accession>A0A7I8VER8</accession>
<evidence type="ECO:0000256" key="2">
    <source>
        <dbReference type="ARBA" id="ARBA00012513"/>
    </source>
</evidence>
<evidence type="ECO:0000256" key="4">
    <source>
        <dbReference type="ARBA" id="ARBA00022679"/>
    </source>
</evidence>
<dbReference type="Gene3D" id="3.30.200.20">
    <property type="entry name" value="Phosphorylase Kinase, domain 1"/>
    <property type="match status" value="1"/>
</dbReference>
<dbReference type="Gene3D" id="1.10.510.10">
    <property type="entry name" value="Transferase(Phosphotransferase) domain 1"/>
    <property type="match status" value="1"/>
</dbReference>
<dbReference type="PANTHER" id="PTHR13954:SF6">
    <property type="entry name" value="NON-SPECIFIC SERINE_THREONINE PROTEIN KINASE"/>
    <property type="match status" value="1"/>
</dbReference>
<evidence type="ECO:0000256" key="3">
    <source>
        <dbReference type="ARBA" id="ARBA00022527"/>
    </source>
</evidence>
<dbReference type="Gene3D" id="2.130.10.10">
    <property type="entry name" value="YVTN repeat-like/Quinoprotein amine dehydrogenase"/>
    <property type="match status" value="1"/>
</dbReference>
<proteinExistence type="predicted"/>
<evidence type="ECO:0000256" key="9">
    <source>
        <dbReference type="ARBA" id="ARBA00022840"/>
    </source>
</evidence>
<evidence type="ECO:0000259" key="15">
    <source>
        <dbReference type="PROSITE" id="PS50011"/>
    </source>
</evidence>
<evidence type="ECO:0000256" key="11">
    <source>
        <dbReference type="ARBA" id="ARBA00023136"/>
    </source>
</evidence>
<evidence type="ECO:0000259" key="16">
    <source>
        <dbReference type="PROSITE" id="PS51392"/>
    </source>
</evidence>
<dbReference type="GO" id="GO:0036498">
    <property type="term" value="P:IRE1-mediated unfolded protein response"/>
    <property type="evidence" value="ECO:0007669"/>
    <property type="project" value="TreeGrafter"/>
</dbReference>
<feature type="compositionally biased region" description="Polar residues" evidence="12">
    <location>
        <begin position="374"/>
        <end position="388"/>
    </location>
</feature>
<feature type="signal peptide" evidence="14">
    <location>
        <begin position="1"/>
        <end position="24"/>
    </location>
</feature>
<dbReference type="PROSITE" id="PS00108">
    <property type="entry name" value="PROTEIN_KINASE_ST"/>
    <property type="match status" value="1"/>
</dbReference>
<dbReference type="GO" id="GO:0070059">
    <property type="term" value="P:intrinsic apoptotic signaling pathway in response to endoplasmic reticulum stress"/>
    <property type="evidence" value="ECO:0007669"/>
    <property type="project" value="TreeGrafter"/>
</dbReference>
<evidence type="ECO:0000256" key="10">
    <source>
        <dbReference type="ARBA" id="ARBA00022989"/>
    </source>
</evidence>
<keyword evidence="3" id="KW-0723">Serine/threonine-protein kinase</keyword>
<dbReference type="InterPro" id="IPR008271">
    <property type="entry name" value="Ser/Thr_kinase_AS"/>
</dbReference>
<comment type="subcellular location">
    <subcellularLocation>
        <location evidence="1">Membrane</location>
        <topology evidence="1">Single-pass type I membrane protein</topology>
    </subcellularLocation>
</comment>
<dbReference type="InterPro" id="IPR015943">
    <property type="entry name" value="WD40/YVTN_repeat-like_dom_sf"/>
</dbReference>
<gene>
    <name evidence="17" type="ORF">DGYR_LOCUS3670</name>
</gene>
<keyword evidence="8" id="KW-0418">Kinase</keyword>
<dbReference type="PANTHER" id="PTHR13954">
    <property type="entry name" value="IRE1-RELATED"/>
    <property type="match status" value="1"/>
</dbReference>
<dbReference type="GO" id="GO:0004521">
    <property type="term" value="F:RNA endonuclease activity"/>
    <property type="evidence" value="ECO:0007669"/>
    <property type="project" value="InterPro"/>
</dbReference>
<dbReference type="FunFam" id="3.30.200.20:FF:000077">
    <property type="entry name" value="Putative Serine/threonine-protein kinase/endoribonuclease IRE1"/>
    <property type="match status" value="1"/>
</dbReference>
<dbReference type="GO" id="GO:0004674">
    <property type="term" value="F:protein serine/threonine kinase activity"/>
    <property type="evidence" value="ECO:0007669"/>
    <property type="project" value="UniProtKB-KW"/>
</dbReference>
<evidence type="ECO:0000256" key="12">
    <source>
        <dbReference type="SAM" id="MobiDB-lite"/>
    </source>
</evidence>
<keyword evidence="9" id="KW-0067">ATP-binding</keyword>
<dbReference type="SMART" id="SM00580">
    <property type="entry name" value="PUG"/>
    <property type="match status" value="1"/>
</dbReference>
<dbReference type="CDD" id="cd09769">
    <property type="entry name" value="Luminal_IRE1"/>
    <property type="match status" value="1"/>
</dbReference>
<dbReference type="InterPro" id="IPR011009">
    <property type="entry name" value="Kinase-like_dom_sf"/>
</dbReference>
<protein>
    <recommendedName>
        <fullName evidence="2">non-specific serine/threonine protein kinase</fullName>
        <ecNumber evidence="2">2.7.11.1</ecNumber>
    </recommendedName>
</protein>
<comment type="caution">
    <text evidence="17">The sequence shown here is derived from an EMBL/GenBank/DDBJ whole genome shotgun (WGS) entry which is preliminary data.</text>
</comment>
<sequence length="931" mass="105796">MKYRGISVALIVVFLSVIIHNASSSKTKNSLTVKDPLLFVSTLGGSMYAVNQRTGSIQWKLNEEPVLKLPEDLEEGPTFLPNPVDGSLYAFNDKTDDLRKMPFTIPELVMTSPCRSTDGILYTGYKKDSWFAIDPATGTKLQTLAMQATEQICPSSSSSTFYIGRSEYTITMFNGNSRTRLWNATFMDYSAHAKADISDYSFRHFASSSTGRLVTMDQATGQVMWSQTFSDPVIGTYILGPDSIGLVRVPVATVALQTLEHISDKMASDKWKERFLEAKLGASLYVGEFKKGLYALPTMIDENIQLITIENSGMLMIEGPDLPKPPNHKPKPGQYSTSKRASTRRRGGSGLLLGYYETPELSKSTLPPRKMIDSESQVISDKPSNTTEPKVEKPEENKHINHSNLPIWIAIVLGLVILILILFLGYLIPRKTEESLKIMLQKQLESQKKLQEQQQQQLQQQQTQTSFGNPNGNKKDMLSDDVPEGFTAVGKIMFDTKKVLGHGCEGTIVYRGRFDNRDVAVKRLLPECFTFADREVDLLRESDLHANVIRYFCMEQDHQFRYIALELCRATLKEYVENKIKKTRLLPPKDILEQATLGLAHLHSLDIVHRDIKPQNVLLTMPDSKGRCRAVISDFGLCKKLGPGRVSFSKRSGIAGTEGWIAPEMLECSAKTTQKVDIFSLGCVYYYVLTNGRHPFGDSLKRQSNIMSGHYKLDKMVGDSANENVLATDIISQMISRDEKKRPSSAAVLKHPIFWSKKTQLDFFQDVSDRIEKESVHNIVVLILEDNCQKVVKDDWKQHLTADLQQGKIDWLLPHIFLFMINFYYIFLIHNTLTLDLRKFRTYQGKSIRDLLRAMRNKKHHYRELPENLRKSLGDVPDGYVTYFTSRFPRLLLHTYNAMACCGHETTLSHYYDQERISDKIIHVDEKIKEQ</sequence>
<keyword evidence="18" id="KW-1185">Reference proteome</keyword>
<feature type="region of interest" description="Disordered" evidence="12">
    <location>
        <begin position="319"/>
        <end position="397"/>
    </location>
</feature>
<dbReference type="Proteomes" id="UP000549394">
    <property type="component" value="Unassembled WGS sequence"/>
</dbReference>
<dbReference type="EC" id="2.7.11.1" evidence="2"/>
<dbReference type="Pfam" id="PF06479">
    <property type="entry name" value="Ribonuc_2-5A"/>
    <property type="match status" value="2"/>
</dbReference>
<feature type="region of interest" description="Disordered" evidence="12">
    <location>
        <begin position="452"/>
        <end position="480"/>
    </location>
</feature>
<dbReference type="Pfam" id="PF00069">
    <property type="entry name" value="Pkinase"/>
    <property type="match status" value="1"/>
</dbReference>
<feature type="chain" id="PRO_5029581030" description="non-specific serine/threonine protein kinase" evidence="14">
    <location>
        <begin position="25"/>
        <end position="931"/>
    </location>
</feature>
<evidence type="ECO:0000256" key="7">
    <source>
        <dbReference type="ARBA" id="ARBA00022741"/>
    </source>
</evidence>
<evidence type="ECO:0000313" key="18">
    <source>
        <dbReference type="Proteomes" id="UP000549394"/>
    </source>
</evidence>
<dbReference type="InterPro" id="IPR018391">
    <property type="entry name" value="PQQ_b-propeller_rpt"/>
</dbReference>
<dbReference type="InterPro" id="IPR038357">
    <property type="entry name" value="KEN_sf"/>
</dbReference>
<dbReference type="OrthoDB" id="63989at2759"/>
<feature type="domain" description="Protein kinase" evidence="15">
    <location>
        <begin position="494"/>
        <end position="754"/>
    </location>
</feature>
<feature type="domain" description="KEN" evidence="16">
    <location>
        <begin position="757"/>
        <end position="914"/>
    </location>
</feature>
<dbReference type="SMART" id="SM00564">
    <property type="entry name" value="PQQ"/>
    <property type="match status" value="4"/>
</dbReference>
<dbReference type="AlphaFoldDB" id="A0A7I8VER8"/>
<dbReference type="GO" id="GO:0005524">
    <property type="term" value="F:ATP binding"/>
    <property type="evidence" value="ECO:0007669"/>
    <property type="project" value="UniProtKB-KW"/>
</dbReference>